<keyword evidence="2" id="KW-1185">Reference proteome</keyword>
<comment type="caution">
    <text evidence="1">The sequence shown here is derived from an EMBL/GenBank/DDBJ whole genome shotgun (WGS) entry which is preliminary data.</text>
</comment>
<sequence length="161" mass="17935">MRHRLALIQLILAVWLLFPLIQGCSNDLPSPEEQIRQLIVAGEQAVESRSISAVQAQLSDQYADTAGHQKRTLARLLAGYFISHQSIHLLTQVGAVNLIGEDQAEVTVFVAVAGQPINAPSDFLSLRANLLRFDLTLSKETSQWLVRSARWRKADMSDFLE</sequence>
<gene>
    <name evidence="1" type="ORF">FHP88_07925</name>
</gene>
<dbReference type="EMBL" id="VMNH01000007">
    <property type="protein sequence ID" value="TVO75918.1"/>
    <property type="molecule type" value="Genomic_DNA"/>
</dbReference>
<evidence type="ECO:0000313" key="1">
    <source>
        <dbReference type="EMBL" id="TVO75918.1"/>
    </source>
</evidence>
<evidence type="ECO:0000313" key="2">
    <source>
        <dbReference type="Proteomes" id="UP000316649"/>
    </source>
</evidence>
<dbReference type="PROSITE" id="PS51257">
    <property type="entry name" value="PROKAR_LIPOPROTEIN"/>
    <property type="match status" value="1"/>
</dbReference>
<accession>A0A557SES2</accession>
<organism evidence="1 2">
    <name type="scientific">Sedimenticola selenatireducens</name>
    <dbReference type="NCBI Taxonomy" id="191960"/>
    <lineage>
        <taxon>Bacteria</taxon>
        <taxon>Pseudomonadati</taxon>
        <taxon>Pseudomonadota</taxon>
        <taxon>Gammaproteobacteria</taxon>
        <taxon>Chromatiales</taxon>
        <taxon>Sedimenticolaceae</taxon>
        <taxon>Sedimenticola</taxon>
    </lineage>
</organism>
<protein>
    <recommendedName>
        <fullName evidence="3">Nuclear transport factor 2 family protein</fullName>
    </recommendedName>
</protein>
<dbReference type="AlphaFoldDB" id="A0A557SES2"/>
<evidence type="ECO:0008006" key="3">
    <source>
        <dbReference type="Google" id="ProtNLM"/>
    </source>
</evidence>
<dbReference type="OrthoDB" id="5783127at2"/>
<dbReference type="RefSeq" id="WP_144358498.1">
    <property type="nucleotide sequence ID" value="NZ_VMNH01000007.1"/>
</dbReference>
<name>A0A557SES2_9GAMM</name>
<reference evidence="1 2" key="1">
    <citation type="submission" date="2019-07" db="EMBL/GenBank/DDBJ databases">
        <title>The pathways for chlorine oxyanion respiration interact through the shared metabolite chlorate.</title>
        <authorList>
            <person name="Barnum T.P."/>
            <person name="Cheng Y."/>
            <person name="Hill K.A."/>
            <person name="Lucas L.N."/>
            <person name="Carlson H.K."/>
            <person name="Coates J.D."/>
        </authorList>
    </citation>
    <scope>NUCLEOTIDE SEQUENCE [LARGE SCALE GENOMIC DNA]</scope>
    <source>
        <strain evidence="1 2">BK-1</strain>
    </source>
</reference>
<dbReference type="Proteomes" id="UP000316649">
    <property type="component" value="Unassembled WGS sequence"/>
</dbReference>
<proteinExistence type="predicted"/>